<evidence type="ECO:0000259" key="3">
    <source>
        <dbReference type="Pfam" id="PF00085"/>
    </source>
</evidence>
<sequence length="300" mass="33466">MAGSPLPLVATLLFFVPSLVFRVSLATMQPLCPRLSVPFLDDLGSRCPRWIELPLRQEVSGETLERYLNCGDQYCSVLFGVSWCPFSQNIQPIFDALSSMFPQIKHLLVEESSIMPSVLSRNGIHSFPAIMLINQTSRIRYHGPKDLNSLVHFYKKSTGLNPIMYLAIDQPGSGNVKSPVLEVESASELITKEPYLTFGIIYIGLKIIICSFSAIYSRFKAFLVSHAWHLNLSFLRESSQLLEQMLHVVEVNGLWSNLRFCNKTSNFQKGANNARAWASSFTSVSLGKSSCSRLASSDSS</sequence>
<dbReference type="AlphaFoldDB" id="A0A4S8IYB5"/>
<keyword evidence="1" id="KW-0812">Transmembrane</keyword>
<keyword evidence="1" id="KW-0472">Membrane</keyword>
<feature type="domain" description="Thioredoxin" evidence="3">
    <location>
        <begin position="60"/>
        <end position="155"/>
    </location>
</feature>
<feature type="signal peptide" evidence="2">
    <location>
        <begin position="1"/>
        <end position="26"/>
    </location>
</feature>
<feature type="chain" id="PRO_5020309385" description="Thioredoxin domain-containing protein" evidence="2">
    <location>
        <begin position="27"/>
        <end position="300"/>
    </location>
</feature>
<proteinExistence type="predicted"/>
<gene>
    <name evidence="4" type="ORF">C4D60_Mb10t19770</name>
</gene>
<dbReference type="Pfam" id="PF00085">
    <property type="entry name" value="Thioredoxin"/>
    <property type="match status" value="1"/>
</dbReference>
<evidence type="ECO:0000256" key="1">
    <source>
        <dbReference type="SAM" id="Phobius"/>
    </source>
</evidence>
<dbReference type="InterPro" id="IPR013766">
    <property type="entry name" value="Thioredoxin_domain"/>
</dbReference>
<dbReference type="Proteomes" id="UP000317650">
    <property type="component" value="Chromosome 10"/>
</dbReference>
<dbReference type="PANTHER" id="PTHR47126">
    <property type="entry name" value="5'-ADENYLYLSULFATE REDUCTASE-LIKE 7"/>
    <property type="match status" value="1"/>
</dbReference>
<evidence type="ECO:0000313" key="5">
    <source>
        <dbReference type="Proteomes" id="UP000317650"/>
    </source>
</evidence>
<accession>A0A4S8IYB5</accession>
<protein>
    <recommendedName>
        <fullName evidence="3">Thioredoxin domain-containing protein</fullName>
    </recommendedName>
</protein>
<organism evidence="4 5">
    <name type="scientific">Musa balbisiana</name>
    <name type="common">Banana</name>
    <dbReference type="NCBI Taxonomy" id="52838"/>
    <lineage>
        <taxon>Eukaryota</taxon>
        <taxon>Viridiplantae</taxon>
        <taxon>Streptophyta</taxon>
        <taxon>Embryophyta</taxon>
        <taxon>Tracheophyta</taxon>
        <taxon>Spermatophyta</taxon>
        <taxon>Magnoliopsida</taxon>
        <taxon>Liliopsida</taxon>
        <taxon>Zingiberales</taxon>
        <taxon>Musaceae</taxon>
        <taxon>Musa</taxon>
    </lineage>
</organism>
<keyword evidence="1" id="KW-1133">Transmembrane helix</keyword>
<keyword evidence="2" id="KW-0732">Signal</keyword>
<evidence type="ECO:0000313" key="4">
    <source>
        <dbReference type="EMBL" id="THU53947.1"/>
    </source>
</evidence>
<keyword evidence="5" id="KW-1185">Reference proteome</keyword>
<dbReference type="EMBL" id="PYDT01000008">
    <property type="protein sequence ID" value="THU53947.1"/>
    <property type="molecule type" value="Genomic_DNA"/>
</dbReference>
<name>A0A4S8IYB5_MUSBA</name>
<feature type="transmembrane region" description="Helical" evidence="1">
    <location>
        <begin position="195"/>
        <end position="216"/>
    </location>
</feature>
<comment type="caution">
    <text evidence="4">The sequence shown here is derived from an EMBL/GenBank/DDBJ whole genome shotgun (WGS) entry which is preliminary data.</text>
</comment>
<dbReference type="PANTHER" id="PTHR47126:SF3">
    <property type="entry name" value="5'-ADENYLYLSULFATE REDUCTASE-LIKE 5"/>
    <property type="match status" value="1"/>
</dbReference>
<dbReference type="InterPro" id="IPR044794">
    <property type="entry name" value="APRL5/7"/>
</dbReference>
<dbReference type="InterPro" id="IPR036249">
    <property type="entry name" value="Thioredoxin-like_sf"/>
</dbReference>
<dbReference type="SUPFAM" id="SSF52833">
    <property type="entry name" value="Thioredoxin-like"/>
    <property type="match status" value="1"/>
</dbReference>
<evidence type="ECO:0000256" key="2">
    <source>
        <dbReference type="SAM" id="SignalP"/>
    </source>
</evidence>
<dbReference type="Gene3D" id="3.40.30.10">
    <property type="entry name" value="Glutaredoxin"/>
    <property type="match status" value="1"/>
</dbReference>
<reference evidence="4 5" key="1">
    <citation type="journal article" date="2019" name="Nat. Plants">
        <title>Genome sequencing of Musa balbisiana reveals subgenome evolution and function divergence in polyploid bananas.</title>
        <authorList>
            <person name="Yao X."/>
        </authorList>
    </citation>
    <scope>NUCLEOTIDE SEQUENCE [LARGE SCALE GENOMIC DNA]</scope>
    <source>
        <strain evidence="5">cv. DH-PKW</strain>
        <tissue evidence="4">Leaves</tissue>
    </source>
</reference>